<sequence>MKIQGIIKGNTIDLLEDLSLPNGVKISRSIPDNLIQKKLLWEDLETLIGVWKNQPELDDIFSEIDQERHRS</sequence>
<reference evidence="1 2" key="1">
    <citation type="submission" date="2017-08" db="EMBL/GenBank/DDBJ databases">
        <title>Functional genomic and metabolic studies of the symbiotic interactions of six Microcystis-dominated communities.</title>
        <authorList>
            <person name="Li Q."/>
            <person name="Lin F."/>
        </authorList>
    </citation>
    <scope>NUCLEOTIDE SEQUENCE [LARGE SCALE GENOMIC DNA]</scope>
    <source>
        <strain evidence="1">DA14</strain>
    </source>
</reference>
<evidence type="ECO:0000313" key="2">
    <source>
        <dbReference type="Proteomes" id="UP000256301"/>
    </source>
</evidence>
<accession>A0A3E0MF55</accession>
<gene>
    <name evidence="1" type="ORF">DWQ56_10205</name>
</gene>
<evidence type="ECO:0000313" key="1">
    <source>
        <dbReference type="EMBL" id="REJ57633.1"/>
    </source>
</evidence>
<dbReference type="AlphaFoldDB" id="A0A3E0MF55"/>
<dbReference type="EMBL" id="QQWE01000003">
    <property type="protein sequence ID" value="REJ57633.1"/>
    <property type="molecule type" value="Genomic_DNA"/>
</dbReference>
<proteinExistence type="predicted"/>
<organism evidence="1 2">
    <name type="scientific">Microcystis aeruginosa DA14</name>
    <dbReference type="NCBI Taxonomy" id="1987506"/>
    <lineage>
        <taxon>Bacteria</taxon>
        <taxon>Bacillati</taxon>
        <taxon>Cyanobacteriota</taxon>
        <taxon>Cyanophyceae</taxon>
        <taxon>Oscillatoriophycideae</taxon>
        <taxon>Chroococcales</taxon>
        <taxon>Microcystaceae</taxon>
        <taxon>Microcystis</taxon>
    </lineage>
</organism>
<dbReference type="Proteomes" id="UP000256301">
    <property type="component" value="Unassembled WGS sequence"/>
</dbReference>
<evidence type="ECO:0008006" key="3">
    <source>
        <dbReference type="Google" id="ProtNLM"/>
    </source>
</evidence>
<protein>
    <recommendedName>
        <fullName evidence="3">DUF104 domain-containing protein</fullName>
    </recommendedName>
</protein>
<name>A0A3E0MF55_MICAE</name>
<comment type="caution">
    <text evidence="1">The sequence shown here is derived from an EMBL/GenBank/DDBJ whole genome shotgun (WGS) entry which is preliminary data.</text>
</comment>